<dbReference type="InterPro" id="IPR004254">
    <property type="entry name" value="AdipoR/HlyIII-related"/>
</dbReference>
<feature type="transmembrane region" description="Helical" evidence="5">
    <location>
        <begin position="12"/>
        <end position="37"/>
    </location>
</feature>
<feature type="transmembrane region" description="Helical" evidence="5">
    <location>
        <begin position="138"/>
        <end position="156"/>
    </location>
</feature>
<evidence type="ECO:0000256" key="1">
    <source>
        <dbReference type="ARBA" id="ARBA00004141"/>
    </source>
</evidence>
<evidence type="ECO:0000313" key="7">
    <source>
        <dbReference type="Proteomes" id="UP001180081"/>
    </source>
</evidence>
<feature type="transmembrane region" description="Helical" evidence="5">
    <location>
        <begin position="162"/>
        <end position="181"/>
    </location>
</feature>
<reference evidence="6" key="2">
    <citation type="submission" date="2023-06" db="EMBL/GenBank/DDBJ databases">
        <authorList>
            <person name="Lucena T."/>
            <person name="Sun Q."/>
        </authorList>
    </citation>
    <scope>NUCLEOTIDE SEQUENCE</scope>
    <source>
        <strain evidence="6">CECT 7703</strain>
    </source>
</reference>
<protein>
    <submittedName>
        <fullName evidence="6">Hemolysin III family protein</fullName>
    </submittedName>
</protein>
<evidence type="ECO:0000256" key="4">
    <source>
        <dbReference type="ARBA" id="ARBA00023136"/>
    </source>
</evidence>
<dbReference type="Proteomes" id="UP001180081">
    <property type="component" value="Unassembled WGS sequence"/>
</dbReference>
<comment type="caution">
    <text evidence="6">The sequence shown here is derived from an EMBL/GenBank/DDBJ whole genome shotgun (WGS) entry which is preliminary data.</text>
</comment>
<evidence type="ECO:0000256" key="2">
    <source>
        <dbReference type="ARBA" id="ARBA00022692"/>
    </source>
</evidence>
<evidence type="ECO:0000256" key="3">
    <source>
        <dbReference type="ARBA" id="ARBA00022989"/>
    </source>
</evidence>
<gene>
    <name evidence="6" type="ORF">QWZ03_09240</name>
</gene>
<feature type="transmembrane region" description="Helical" evidence="5">
    <location>
        <begin position="43"/>
        <end position="65"/>
    </location>
</feature>
<keyword evidence="7" id="KW-1185">Reference proteome</keyword>
<keyword evidence="3 5" id="KW-1133">Transmembrane helix</keyword>
<dbReference type="PANTHER" id="PTHR20855">
    <property type="entry name" value="ADIPOR/PROGESTIN RECEPTOR-RELATED"/>
    <property type="match status" value="1"/>
</dbReference>
<dbReference type="Pfam" id="PF03006">
    <property type="entry name" value="HlyIII"/>
    <property type="match status" value="1"/>
</dbReference>
<feature type="transmembrane region" description="Helical" evidence="5">
    <location>
        <begin position="104"/>
        <end position="126"/>
    </location>
</feature>
<keyword evidence="4 5" id="KW-0472">Membrane</keyword>
<organism evidence="6 7">
    <name type="scientific">Chitinimonas viridis</name>
    <dbReference type="NCBI Taxonomy" id="664880"/>
    <lineage>
        <taxon>Bacteria</taxon>
        <taxon>Pseudomonadati</taxon>
        <taxon>Pseudomonadota</taxon>
        <taxon>Betaproteobacteria</taxon>
        <taxon>Neisseriales</taxon>
        <taxon>Chitinibacteraceae</taxon>
        <taxon>Chitinimonas</taxon>
    </lineage>
</organism>
<keyword evidence="2 5" id="KW-0812">Transmembrane</keyword>
<dbReference type="EMBL" id="JAUFPU010000008">
    <property type="protein sequence ID" value="MDN3576949.1"/>
    <property type="molecule type" value="Genomic_DNA"/>
</dbReference>
<reference evidence="6" key="1">
    <citation type="journal article" date="2014" name="Int. J. Syst. Evol. Microbiol.">
        <title>Complete genome of a new Firmicutes species belonging to the dominant human colonic microbiota ('Ruminococcus bicirculans') reveals two chromosomes and a selective capacity to utilize plant glucans.</title>
        <authorList>
            <consortium name="NISC Comparative Sequencing Program"/>
            <person name="Wegmann U."/>
            <person name="Louis P."/>
            <person name="Goesmann A."/>
            <person name="Henrissat B."/>
            <person name="Duncan S.H."/>
            <person name="Flint H.J."/>
        </authorList>
    </citation>
    <scope>NUCLEOTIDE SEQUENCE</scope>
    <source>
        <strain evidence="6">CECT 7703</strain>
    </source>
</reference>
<feature type="transmembrane region" description="Helical" evidence="5">
    <location>
        <begin position="190"/>
        <end position="211"/>
    </location>
</feature>
<dbReference type="RefSeq" id="WP_290332426.1">
    <property type="nucleotide sequence ID" value="NZ_JAUFPU010000008.1"/>
</dbReference>
<sequence>MSHRTQTQPEEIANSLSHGIGLIAAMVAAPMLIVASMRQGNGALVVGTVIFSITMVLVYLTSMLYHAVSECRWRERLLQLDHGAIPLFIAGSYTPFALGAAVGLWGWLLFGGVWLLAVGGLVLRAMGLLRRPLYSTGLYLLMGWLVLIAAWSLAAHLTPDSLAWLVAGGMAYTVGVLFFALDAHVRFGHFIWHLFVMTGSTCHVLAVMAVATR</sequence>
<comment type="subcellular location">
    <subcellularLocation>
        <location evidence="1">Membrane</location>
        <topology evidence="1">Multi-pass membrane protein</topology>
    </subcellularLocation>
</comment>
<evidence type="ECO:0000313" key="6">
    <source>
        <dbReference type="EMBL" id="MDN3576949.1"/>
    </source>
</evidence>
<dbReference type="PANTHER" id="PTHR20855:SF3">
    <property type="entry name" value="LD03007P"/>
    <property type="match status" value="1"/>
</dbReference>
<name>A0ABT8B4M1_9NEIS</name>
<accession>A0ABT8B4M1</accession>
<proteinExistence type="predicted"/>
<evidence type="ECO:0000256" key="5">
    <source>
        <dbReference type="SAM" id="Phobius"/>
    </source>
</evidence>